<dbReference type="GO" id="GO:0005886">
    <property type="term" value="C:plasma membrane"/>
    <property type="evidence" value="ECO:0007669"/>
    <property type="project" value="UniProtKB-SubCell"/>
</dbReference>
<comment type="subunit">
    <text evidence="9">The complex comprises the extracytoplasmic solute receptor protein and the two transmembrane proteins.</text>
</comment>
<evidence type="ECO:0000259" key="10">
    <source>
        <dbReference type="Pfam" id="PF04290"/>
    </source>
</evidence>
<keyword evidence="7 9" id="KW-0472">Membrane</keyword>
<dbReference type="eggNOG" id="COG4665">
    <property type="taxonomic scope" value="Bacteria"/>
</dbReference>
<feature type="domain" description="Tripartite ATP-independent periplasmic transporters DctQ component" evidence="10">
    <location>
        <begin position="40"/>
        <end position="172"/>
    </location>
</feature>
<comment type="function">
    <text evidence="9">Part of the tripartite ATP-independent periplasmic (TRAP) transport system.</text>
</comment>
<sequence>MTEPRLDGTPATPRWGLLIGVLERVNDLVGRTIAWLSVAIVIVTFLVVVLRYAFDLGWIAMQESVTYMHALLFMLGIGYALRHGGHVRVDIFYQRLAARGRAWIDLLGTLLLLFPLCLFIAWMGWDYVAASWAVAEGSREAGGLPGVYLLKTLILLMPALVMVQGLAMALRNALFLAGVTIEDAGTRRHDRSTG</sequence>
<keyword evidence="5 9" id="KW-0812">Transmembrane</keyword>
<evidence type="ECO:0000256" key="4">
    <source>
        <dbReference type="ARBA" id="ARBA00022519"/>
    </source>
</evidence>
<dbReference type="PANTHER" id="PTHR35011:SF4">
    <property type="entry name" value="SLL1102 PROTEIN"/>
    <property type="match status" value="1"/>
</dbReference>
<evidence type="ECO:0000256" key="7">
    <source>
        <dbReference type="ARBA" id="ARBA00023136"/>
    </source>
</evidence>
<dbReference type="HOGENOM" id="CLU_086356_2_2_6"/>
<dbReference type="PANTHER" id="PTHR35011">
    <property type="entry name" value="2,3-DIKETO-L-GULONATE TRAP TRANSPORTER SMALL PERMEASE PROTEIN YIAM"/>
    <property type="match status" value="1"/>
</dbReference>
<reference evidence="11 12" key="1">
    <citation type="submission" date="2011-09" db="EMBL/GenBank/DDBJ databases">
        <title>Complete sequence of chromosome of Thioflavicoccus mobilis 8321.</title>
        <authorList>
            <consortium name="US DOE Joint Genome Institute"/>
            <person name="Lucas S."/>
            <person name="Han J."/>
            <person name="Lapidus A."/>
            <person name="Cheng J.-F."/>
            <person name="Goodwin L."/>
            <person name="Pitluck S."/>
            <person name="Peters L."/>
            <person name="Ovchinnikova G."/>
            <person name="Lu M."/>
            <person name="Detter J.C."/>
            <person name="Han C."/>
            <person name="Tapia R."/>
            <person name="Land M."/>
            <person name="Hauser L."/>
            <person name="Kyrpides N."/>
            <person name="Ivanova N."/>
            <person name="Pagani I."/>
            <person name="Vogl K."/>
            <person name="Liu Z."/>
            <person name="Imhoff J."/>
            <person name="Thiel V."/>
            <person name="Frigaard N.-U."/>
            <person name="Bryant D."/>
            <person name="Woyke T."/>
        </authorList>
    </citation>
    <scope>NUCLEOTIDE SEQUENCE [LARGE SCALE GENOMIC DNA]</scope>
    <source>
        <strain evidence="11 12">8321</strain>
    </source>
</reference>
<evidence type="ECO:0000256" key="8">
    <source>
        <dbReference type="ARBA" id="ARBA00038436"/>
    </source>
</evidence>
<evidence type="ECO:0000313" key="11">
    <source>
        <dbReference type="EMBL" id="AGA89473.1"/>
    </source>
</evidence>
<name>L0GRU9_9GAMM</name>
<dbReference type="STRING" id="765912.Thimo_0632"/>
<comment type="subcellular location">
    <subcellularLocation>
        <location evidence="1 9">Cell inner membrane</location>
        <topology evidence="1 9">Multi-pass membrane protein</topology>
    </subcellularLocation>
</comment>
<evidence type="ECO:0000256" key="9">
    <source>
        <dbReference type="RuleBase" id="RU369079"/>
    </source>
</evidence>
<evidence type="ECO:0000256" key="3">
    <source>
        <dbReference type="ARBA" id="ARBA00022475"/>
    </source>
</evidence>
<dbReference type="Proteomes" id="UP000010816">
    <property type="component" value="Chromosome"/>
</dbReference>
<gene>
    <name evidence="11" type="ORF">Thimo_0632</name>
</gene>
<evidence type="ECO:0000256" key="6">
    <source>
        <dbReference type="ARBA" id="ARBA00022989"/>
    </source>
</evidence>
<dbReference type="KEGG" id="tmb:Thimo_0632"/>
<dbReference type="InterPro" id="IPR007387">
    <property type="entry name" value="TRAP_DctQ"/>
</dbReference>
<keyword evidence="4 9" id="KW-0997">Cell inner membrane</keyword>
<dbReference type="EMBL" id="CP003051">
    <property type="protein sequence ID" value="AGA89473.1"/>
    <property type="molecule type" value="Genomic_DNA"/>
</dbReference>
<dbReference type="GO" id="GO:0022857">
    <property type="term" value="F:transmembrane transporter activity"/>
    <property type="evidence" value="ECO:0007669"/>
    <property type="project" value="UniProtKB-UniRule"/>
</dbReference>
<feature type="transmembrane region" description="Helical" evidence="9">
    <location>
        <begin position="145"/>
        <end position="167"/>
    </location>
</feature>
<feature type="transmembrane region" description="Helical" evidence="9">
    <location>
        <begin position="102"/>
        <end position="125"/>
    </location>
</feature>
<keyword evidence="12" id="KW-1185">Reference proteome</keyword>
<keyword evidence="2 9" id="KW-0813">Transport</keyword>
<protein>
    <recommendedName>
        <fullName evidence="9">TRAP transporter small permease protein</fullName>
    </recommendedName>
</protein>
<proteinExistence type="inferred from homology"/>
<keyword evidence="3" id="KW-1003">Cell membrane</keyword>
<organism evidence="11 12">
    <name type="scientific">Thioflavicoccus mobilis 8321</name>
    <dbReference type="NCBI Taxonomy" id="765912"/>
    <lineage>
        <taxon>Bacteria</taxon>
        <taxon>Pseudomonadati</taxon>
        <taxon>Pseudomonadota</taxon>
        <taxon>Gammaproteobacteria</taxon>
        <taxon>Chromatiales</taxon>
        <taxon>Chromatiaceae</taxon>
        <taxon>Thioflavicoccus</taxon>
    </lineage>
</organism>
<evidence type="ECO:0000256" key="2">
    <source>
        <dbReference type="ARBA" id="ARBA00022448"/>
    </source>
</evidence>
<dbReference type="AlphaFoldDB" id="L0GRU9"/>
<feature type="transmembrane region" description="Helical" evidence="9">
    <location>
        <begin position="33"/>
        <end position="53"/>
    </location>
</feature>
<evidence type="ECO:0000256" key="1">
    <source>
        <dbReference type="ARBA" id="ARBA00004429"/>
    </source>
</evidence>
<dbReference type="Pfam" id="PF04290">
    <property type="entry name" value="DctQ"/>
    <property type="match status" value="1"/>
</dbReference>
<dbReference type="RefSeq" id="WP_015279620.1">
    <property type="nucleotide sequence ID" value="NC_019940.1"/>
</dbReference>
<dbReference type="PATRIC" id="fig|765912.4.peg.614"/>
<accession>L0GRU9</accession>
<feature type="transmembrane region" description="Helical" evidence="9">
    <location>
        <begin position="65"/>
        <end position="81"/>
    </location>
</feature>
<evidence type="ECO:0000256" key="5">
    <source>
        <dbReference type="ARBA" id="ARBA00022692"/>
    </source>
</evidence>
<keyword evidence="6 9" id="KW-1133">Transmembrane helix</keyword>
<comment type="similarity">
    <text evidence="8 9">Belongs to the TRAP transporter small permease family.</text>
</comment>
<dbReference type="InterPro" id="IPR055348">
    <property type="entry name" value="DctQ"/>
</dbReference>
<evidence type="ECO:0000313" key="12">
    <source>
        <dbReference type="Proteomes" id="UP000010816"/>
    </source>
</evidence>